<dbReference type="NCBIfam" id="TIGR00756">
    <property type="entry name" value="PPR"/>
    <property type="match status" value="2"/>
</dbReference>
<feature type="compositionally biased region" description="Gly residues" evidence="5">
    <location>
        <begin position="436"/>
        <end position="446"/>
    </location>
</feature>
<dbReference type="InterPro" id="IPR013103">
    <property type="entry name" value="RVT_2"/>
</dbReference>
<dbReference type="Pfam" id="PF22936">
    <property type="entry name" value="Pol_BBD"/>
    <property type="match status" value="1"/>
</dbReference>
<evidence type="ECO:0000256" key="3">
    <source>
        <dbReference type="ARBA" id="ARBA00022801"/>
    </source>
</evidence>
<reference evidence="7 8" key="1">
    <citation type="submission" date="2020-12" db="EMBL/GenBank/DDBJ databases">
        <title>Concerted genomic and epigenomic changes stabilize Arabidopsis allopolyploids.</title>
        <authorList>
            <person name="Chen Z."/>
        </authorList>
    </citation>
    <scope>NUCLEOTIDE SEQUENCE [LARGE SCALE GENOMIC DNA]</scope>
    <source>
        <strain evidence="7">Allo738</strain>
        <tissue evidence="7">Leaf</tissue>
    </source>
</reference>
<dbReference type="GO" id="GO:0006508">
    <property type="term" value="P:proteolysis"/>
    <property type="evidence" value="ECO:0007669"/>
    <property type="project" value="UniProtKB-KW"/>
</dbReference>
<evidence type="ECO:0000313" key="8">
    <source>
        <dbReference type="Proteomes" id="UP000694240"/>
    </source>
</evidence>
<dbReference type="Pfam" id="PF13041">
    <property type="entry name" value="PPR_2"/>
    <property type="match status" value="1"/>
</dbReference>
<feature type="repeat" description="PPR" evidence="4">
    <location>
        <begin position="1746"/>
        <end position="1780"/>
    </location>
</feature>
<keyword evidence="7" id="KW-0808">Transferase</keyword>
<keyword evidence="7" id="KW-0548">Nucleotidyltransferase</keyword>
<dbReference type="Pfam" id="PF13976">
    <property type="entry name" value="gag_pre-integrs"/>
    <property type="match status" value="1"/>
</dbReference>
<feature type="repeat" description="PPR" evidence="4">
    <location>
        <begin position="1674"/>
        <end position="1708"/>
    </location>
</feature>
<evidence type="ECO:0000313" key="7">
    <source>
        <dbReference type="EMBL" id="KAG7594152.1"/>
    </source>
</evidence>
<dbReference type="Pfam" id="PF00665">
    <property type="entry name" value="rve"/>
    <property type="match status" value="1"/>
</dbReference>
<accession>A0A8T2C7X5</accession>
<sequence length="1803" mass="203504">MLKKTCSDSYRRLLAPILSSSSSLSSTSRNRTEIELITRIINDHPFPNHPIQPIFTKHIPLSSLSPEFVSDVLGRLFAAHSNGLKALEFFKYSLKSSKSSPTSDSFEKTLDILARMRYFDQAWALMAEIRKDYPDLLSFKSMSILLCKIAKFGSYEETFVKMEKEIFRKKFGVDEFNILIREHMWQERGTCEEKAPVIRSMATDIFPSAPFSIAQVVTLKLTESNYLLWKTQIESFLAPQKLLGYVNGAIPRPPATVLVNNVESPNPEFTRWVQYDQLVLAWIFGSLSESALRVVYGMHSAHEVWSALAKKFNRVSTTRKYDLQKKLRSCLKSGKTMEEYVGEMKQVFDQLHSIDFPMTEQEKIYALLSGLGKEYEPVTTVIEHSMDTPPGPYYEDVVFKLIAFDDKQQSYSSAPEVTPHLVFHTEKSYYDKGGSNYRGGRSGNRGRGNYSTKGRGFQQHGNGQNSDSSRPTCQICGKYGHSAFKCYNRFNESYSQPSLPTAMAALRISDEEHRTGNDWLPDTAATAHITNSVNNLQQSQPYQGHDSVMVGNGDFLPITHIGTIPLQTLSGKPLPLNDVLVCPDVARNLLSVSKLCSDYPCSFKFDSDGVRVKDKQTKQLLTVGRRDKDLYVLENPAFTAFYSTRQHSTSDEVWHQRLGHPHAEILQHLSRTEAISVNKRTNKLCESCQLGKSAQLPFSSSTFVATKPLERLHCDLWGPAPVCSSQGFKYYVIFIDNFSRYCWFYPLKNKSDFYSVFLLFQTFVENQLNQKIKMFQWDGGGEFVSNQFVAHLAQCGIKQLISCPHTPQQNGLAERKHRHLTELGLSMLFHGKVPQQYWVEAFFTANYLSNLLPTTAHKPLKSPFEALFMQKPDYSALRTFGSACYPTLRAYGNNKFEPKSLKCVFIGYNDKYKGYRCVYPPTGRVYISRHVIFDEQVYPFAEDYAQFHAAAKTSILSSWQQGALPPLHTPNSVSQGNTESVEIPVSVIPPITNPHQEHPTNAEPAIPVPDATSPSTSNADTLFTDADFPPLPPPVVNEHSMVTRGKDGVRKPNPKYAMHTTPVIVKEPKTVASALKHPGWTAAMGEEIESFVDTKTFSLVPYQPDMNILGCRWVFRTKLNADGTLDKLRARLVAKGYDQEEGVDFLETFSPVVRTATVRLVLHAATVLNWEIKQLDVKNAFLHGDLSETVYMNQPPGFHDPENPAHVWKLHKAVYGLKQAPREWFNKFSTFLLQYGFECSLKDPSLFVYYRDNELIILLLYVDDMLLTGSSSELLAKLLQSLSTEFRMKDMGQLSYFLGIQAHYHSKGLFLNQHKYAEDLLITAGMTDCAPMPTPLPLQLNKVAGQAQQFDNPTLFRSLAGKLQYLTLTRPDIQFAVNYVCQKMHSPTLADFNLLKRIIRYIKGTLDYGISFTPDTDFTLRAYSDSDWAGCQDTRRSTGGFCTFLGTNIISWSAKRQPTVSRSSTEAEYRCLSDTAAEIIWLKDLLLNIGMPLSQAPELYCDNLSAVYLSANPALHKQSKHFATHYHYVREQVAEGTLIVHHIPGTHQLADIFTKSLPVQAFCDLRYKLGVTSPPTPSLREDVKDTQQNRDIGFTDPPKPIKDSNDKASLDSNDVKTMNILLVGFKEAGDVTATELFYHEMILTTLIHGSGVARNKIKARQLFDEIPKGGLTPDCGAYNALMSSLMKCGDVSGAIKVMKEMEEKGIEPDSVTLHSMFIGMMKSKEFGFNGVCEYYHKMKERCLVPKTPTVVRLMKLFCQNGEVNLGLDLWKYMLEKGYCPHGHALELLTTALCARRRGNDAFE</sequence>
<dbReference type="GO" id="GO:0015074">
    <property type="term" value="P:DNA integration"/>
    <property type="evidence" value="ECO:0007669"/>
    <property type="project" value="InterPro"/>
</dbReference>
<dbReference type="PROSITE" id="PS50994">
    <property type="entry name" value="INTEGRASE"/>
    <property type="match status" value="1"/>
</dbReference>
<dbReference type="InterPro" id="IPR001584">
    <property type="entry name" value="Integrase_cat-core"/>
</dbReference>
<dbReference type="InterPro" id="IPR057670">
    <property type="entry name" value="SH3_retrovirus"/>
</dbReference>
<keyword evidence="1" id="KW-0645">Protease</keyword>
<dbReference type="Pfam" id="PF14223">
    <property type="entry name" value="Retrotran_gag_2"/>
    <property type="match status" value="1"/>
</dbReference>
<dbReference type="InterPro" id="IPR025724">
    <property type="entry name" value="GAG-pre-integrase_dom"/>
</dbReference>
<feature type="domain" description="Integrase catalytic" evidence="6">
    <location>
        <begin position="704"/>
        <end position="871"/>
    </location>
</feature>
<proteinExistence type="predicted"/>
<keyword evidence="7" id="KW-0695">RNA-directed DNA polymerase</keyword>
<feature type="compositionally biased region" description="Basic and acidic residues" evidence="5">
    <location>
        <begin position="1579"/>
        <end position="1588"/>
    </location>
</feature>
<feature type="compositionally biased region" description="Basic and acidic residues" evidence="5">
    <location>
        <begin position="1599"/>
        <end position="1609"/>
    </location>
</feature>
<dbReference type="GO" id="GO:0046872">
    <property type="term" value="F:metal ion binding"/>
    <property type="evidence" value="ECO:0007669"/>
    <property type="project" value="UniProtKB-KW"/>
</dbReference>
<evidence type="ECO:0000256" key="2">
    <source>
        <dbReference type="ARBA" id="ARBA00022723"/>
    </source>
</evidence>
<feature type="compositionally biased region" description="Polar residues" evidence="5">
    <location>
        <begin position="459"/>
        <end position="471"/>
    </location>
</feature>
<dbReference type="PANTHER" id="PTHR42648">
    <property type="entry name" value="TRANSPOSASE, PUTATIVE-RELATED"/>
    <property type="match status" value="1"/>
</dbReference>
<dbReference type="Pfam" id="PF07727">
    <property type="entry name" value="RVT_2"/>
    <property type="match status" value="1"/>
</dbReference>
<dbReference type="PANTHER" id="PTHR42648:SF26">
    <property type="entry name" value="INTEGRASE CATALYTIC DOMAIN-CONTAINING PROTEIN"/>
    <property type="match status" value="1"/>
</dbReference>
<feature type="region of interest" description="Disordered" evidence="5">
    <location>
        <begin position="433"/>
        <end position="471"/>
    </location>
</feature>
<dbReference type="PROSITE" id="PS51375">
    <property type="entry name" value="PPR"/>
    <property type="match status" value="2"/>
</dbReference>
<dbReference type="Proteomes" id="UP000694240">
    <property type="component" value="Chromosome 6"/>
</dbReference>
<evidence type="ECO:0000256" key="4">
    <source>
        <dbReference type="PROSITE-ProRule" id="PRU00708"/>
    </source>
</evidence>
<dbReference type="InterPro" id="IPR039537">
    <property type="entry name" value="Retrotran_Ty1/copia-like"/>
</dbReference>
<evidence type="ECO:0000259" key="6">
    <source>
        <dbReference type="PROSITE" id="PS50994"/>
    </source>
</evidence>
<dbReference type="Pfam" id="PF01535">
    <property type="entry name" value="PPR"/>
    <property type="match status" value="1"/>
</dbReference>
<comment type="caution">
    <text evidence="7">The sequence shown here is derived from an EMBL/GenBank/DDBJ whole genome shotgun (WGS) entry which is preliminary data.</text>
</comment>
<feature type="region of interest" description="Disordered" evidence="5">
    <location>
        <begin position="1575"/>
        <end position="1609"/>
    </location>
</feature>
<feature type="region of interest" description="Disordered" evidence="5">
    <location>
        <begin position="1027"/>
        <end position="1056"/>
    </location>
</feature>
<dbReference type="CDD" id="cd09272">
    <property type="entry name" value="RNase_HI_RT_Ty1"/>
    <property type="match status" value="1"/>
</dbReference>
<protein>
    <submittedName>
        <fullName evidence="7">Reverse transcriptase RNA-dependent DNA polymerase</fullName>
    </submittedName>
</protein>
<evidence type="ECO:0000256" key="5">
    <source>
        <dbReference type="SAM" id="MobiDB-lite"/>
    </source>
</evidence>
<dbReference type="GO" id="GO:0003964">
    <property type="term" value="F:RNA-directed DNA polymerase activity"/>
    <property type="evidence" value="ECO:0007669"/>
    <property type="project" value="UniProtKB-KW"/>
</dbReference>
<organism evidence="7 8">
    <name type="scientific">Arabidopsis thaliana x Arabidopsis arenosa</name>
    <dbReference type="NCBI Taxonomy" id="1240361"/>
    <lineage>
        <taxon>Eukaryota</taxon>
        <taxon>Viridiplantae</taxon>
        <taxon>Streptophyta</taxon>
        <taxon>Embryophyta</taxon>
        <taxon>Tracheophyta</taxon>
        <taxon>Spermatophyta</taxon>
        <taxon>Magnoliopsida</taxon>
        <taxon>eudicotyledons</taxon>
        <taxon>Gunneridae</taxon>
        <taxon>Pentapetalae</taxon>
        <taxon>rosids</taxon>
        <taxon>malvids</taxon>
        <taxon>Brassicales</taxon>
        <taxon>Brassicaceae</taxon>
        <taxon>Camelineae</taxon>
        <taxon>Arabidopsis</taxon>
    </lineage>
</organism>
<dbReference type="Pfam" id="PF25597">
    <property type="entry name" value="SH3_retrovirus"/>
    <property type="match status" value="1"/>
</dbReference>
<keyword evidence="8" id="KW-1185">Reference proteome</keyword>
<dbReference type="InterPro" id="IPR054722">
    <property type="entry name" value="PolX-like_BBD"/>
</dbReference>
<keyword evidence="3" id="KW-0378">Hydrolase</keyword>
<evidence type="ECO:0000256" key="1">
    <source>
        <dbReference type="ARBA" id="ARBA00022670"/>
    </source>
</evidence>
<dbReference type="EMBL" id="JAEFBK010000006">
    <property type="protein sequence ID" value="KAG7594152.1"/>
    <property type="molecule type" value="Genomic_DNA"/>
</dbReference>
<gene>
    <name evidence="7" type="ORF">ISN45_Aa01g029280</name>
</gene>
<dbReference type="InterPro" id="IPR002885">
    <property type="entry name" value="PPR_rpt"/>
</dbReference>
<dbReference type="GO" id="GO:0008233">
    <property type="term" value="F:peptidase activity"/>
    <property type="evidence" value="ECO:0007669"/>
    <property type="project" value="UniProtKB-KW"/>
</dbReference>
<keyword evidence="2" id="KW-0479">Metal-binding</keyword>
<name>A0A8T2C7X5_9BRAS</name>